<gene>
    <name evidence="2" type="ORF">SORBI_3010G052900</name>
</gene>
<evidence type="ECO:0000259" key="1">
    <source>
        <dbReference type="Pfam" id="PF22932"/>
    </source>
</evidence>
<reference evidence="2 3" key="1">
    <citation type="journal article" date="2009" name="Nature">
        <title>The Sorghum bicolor genome and the diversification of grasses.</title>
        <authorList>
            <person name="Paterson A.H."/>
            <person name="Bowers J.E."/>
            <person name="Bruggmann R."/>
            <person name="Dubchak I."/>
            <person name="Grimwood J."/>
            <person name="Gundlach H."/>
            <person name="Haberer G."/>
            <person name="Hellsten U."/>
            <person name="Mitros T."/>
            <person name="Poliakov A."/>
            <person name="Schmutz J."/>
            <person name="Spannagl M."/>
            <person name="Tang H."/>
            <person name="Wang X."/>
            <person name="Wicker T."/>
            <person name="Bharti A.K."/>
            <person name="Chapman J."/>
            <person name="Feltus F.A."/>
            <person name="Gowik U."/>
            <person name="Grigoriev I.V."/>
            <person name="Lyons E."/>
            <person name="Maher C.A."/>
            <person name="Martis M."/>
            <person name="Narechania A."/>
            <person name="Otillar R.P."/>
            <person name="Penning B.W."/>
            <person name="Salamov A.A."/>
            <person name="Wang Y."/>
            <person name="Zhang L."/>
            <person name="Carpita N.C."/>
            <person name="Freeling M."/>
            <person name="Gingle A.R."/>
            <person name="Hash C.T."/>
            <person name="Keller B."/>
            <person name="Klein P."/>
            <person name="Kresovich S."/>
            <person name="McCann M.C."/>
            <person name="Ming R."/>
            <person name="Peterson D.G."/>
            <person name="Mehboob-ur-Rahman"/>
            <person name="Ware D."/>
            <person name="Westhoff P."/>
            <person name="Mayer K.F."/>
            <person name="Messing J."/>
            <person name="Rokhsar D.S."/>
        </authorList>
    </citation>
    <scope>NUCLEOTIDE SEQUENCE [LARGE SCALE GENOMIC DNA]</scope>
    <source>
        <strain evidence="3">cv. BTx623</strain>
    </source>
</reference>
<reference evidence="3" key="2">
    <citation type="journal article" date="2018" name="Plant J.">
        <title>The Sorghum bicolor reference genome: improved assembly, gene annotations, a transcriptome atlas, and signatures of genome organization.</title>
        <authorList>
            <person name="McCormick R.F."/>
            <person name="Truong S.K."/>
            <person name="Sreedasyam A."/>
            <person name="Jenkins J."/>
            <person name="Shu S."/>
            <person name="Sims D."/>
            <person name="Kennedy M."/>
            <person name="Amirebrahimi M."/>
            <person name="Weers B.D."/>
            <person name="McKinley B."/>
            <person name="Mattison A."/>
            <person name="Morishige D.T."/>
            <person name="Grimwood J."/>
            <person name="Schmutz J."/>
            <person name="Mullet J.E."/>
        </authorList>
    </citation>
    <scope>NUCLEOTIDE SEQUENCE [LARGE SCALE GENOMIC DNA]</scope>
    <source>
        <strain evidence="3">cv. BTx623</strain>
    </source>
</reference>
<sequence>MSEPRSRLRSPLKYPAAFGVAPKRTLSTNTFSALASPSSFPFPCQSPPPPQIVCRRRTATHRHPAAAAMDPFPDGSHVQLRSRGCGTFLCADDDWLGVSVLPLRRVAFLNTVWRVRHQTRNGDTYLLLQGAAFGRHLASAPHLRHRGRAAVQRYFHDSNVEAMLWRPLSVEDSKYTIVTQFGRYLRASCGDQVTVSPCFTDEDVLMTRWVVLPVGAALAPALPPRTLHPDLAAVGMNLFPDGAFVQLELARGGGRYLCAYPDSMAVCLLPLGRVPFEATVWRVHLCRREQGIAFLMLQGAAYGRYFGGVSVSQHIWHASQCSYDGEDAHEIMWEPMPVRRGLHILLHNVRYGRLLPTSHRVSMMHWKVHLVPASPTPPALPRTPTEPSNVGSFGDSFRLLQRTIRFVCADSEGCYPNKWLEFTFEGCSIISLRARIADLLGTPLGIILCVHAGSFGRLTPLVSNLPRNRETMDIVVLHASSPATARLRYPEKDPPTP</sequence>
<dbReference type="EMBL" id="CM000769">
    <property type="protein sequence ID" value="OQU75897.1"/>
    <property type="molecule type" value="Genomic_DNA"/>
</dbReference>
<dbReference type="InParanoid" id="A0A1W0VRI5"/>
<evidence type="ECO:0000313" key="2">
    <source>
        <dbReference type="EMBL" id="OQU75897.1"/>
    </source>
</evidence>
<dbReference type="Gramene" id="OQU75897">
    <property type="protein sequence ID" value="OQU75897"/>
    <property type="gene ID" value="SORBI_3010G052900"/>
</dbReference>
<keyword evidence="3" id="KW-1185">Reference proteome</keyword>
<name>A0A1W0VRI5_SORBI</name>
<dbReference type="Proteomes" id="UP000000768">
    <property type="component" value="Chromosome 10"/>
</dbReference>
<evidence type="ECO:0000313" key="3">
    <source>
        <dbReference type="Proteomes" id="UP000000768"/>
    </source>
</evidence>
<organism evidence="2 3">
    <name type="scientific">Sorghum bicolor</name>
    <name type="common">Sorghum</name>
    <name type="synonym">Sorghum vulgare</name>
    <dbReference type="NCBI Taxonomy" id="4558"/>
    <lineage>
        <taxon>Eukaryota</taxon>
        <taxon>Viridiplantae</taxon>
        <taxon>Streptophyta</taxon>
        <taxon>Embryophyta</taxon>
        <taxon>Tracheophyta</taxon>
        <taxon>Spermatophyta</taxon>
        <taxon>Magnoliopsida</taxon>
        <taxon>Liliopsida</taxon>
        <taxon>Poales</taxon>
        <taxon>Poaceae</taxon>
        <taxon>PACMAD clade</taxon>
        <taxon>Panicoideae</taxon>
        <taxon>Andropogonodae</taxon>
        <taxon>Andropogoneae</taxon>
        <taxon>Sorghinae</taxon>
        <taxon>Sorghum</taxon>
    </lineage>
</organism>
<dbReference type="ExpressionAtlas" id="A0A1W0VRI5">
    <property type="expression patterns" value="baseline and differential"/>
</dbReference>
<accession>A0A1W0VRI5</accession>
<protein>
    <recommendedName>
        <fullName evidence="1">DUF569 domain-containing protein</fullName>
    </recommendedName>
</protein>
<dbReference type="InterPro" id="IPR054726">
    <property type="entry name" value="Ubiq_DUF569-assoc"/>
</dbReference>
<proteinExistence type="predicted"/>
<dbReference type="AlphaFoldDB" id="A0A1W0VRI5"/>
<feature type="domain" description="DUF569" evidence="1">
    <location>
        <begin position="401"/>
        <end position="477"/>
    </location>
</feature>
<dbReference type="PANTHER" id="PTHR31205:SF28">
    <property type="entry name" value="DUF569 DOMAIN-CONTAINING PROTEIN"/>
    <property type="match status" value="1"/>
</dbReference>
<dbReference type="Pfam" id="PF22932">
    <property type="entry name" value="Ubiq_DUF_assoc"/>
    <property type="match status" value="1"/>
</dbReference>
<dbReference type="PANTHER" id="PTHR31205">
    <property type="entry name" value="ACTIN CROSS-LINKING PROTEIN (DUF569)"/>
    <property type="match status" value="1"/>
</dbReference>